<dbReference type="Gene3D" id="3.40.50.1110">
    <property type="entry name" value="SGNH hydrolase"/>
    <property type="match status" value="1"/>
</dbReference>
<comment type="caution">
    <text evidence="2">The sequence shown here is derived from an EMBL/GenBank/DDBJ whole genome shotgun (WGS) entry which is preliminary data.</text>
</comment>
<dbReference type="PANTHER" id="PTHR30383">
    <property type="entry name" value="THIOESTERASE 1/PROTEASE 1/LYSOPHOSPHOLIPASE L1"/>
    <property type="match status" value="1"/>
</dbReference>
<protein>
    <recommendedName>
        <fullName evidence="1">SGNH hydrolase-type esterase domain-containing protein</fullName>
    </recommendedName>
</protein>
<evidence type="ECO:0000313" key="3">
    <source>
        <dbReference type="Proteomes" id="UP000469763"/>
    </source>
</evidence>
<dbReference type="AlphaFoldDB" id="A0A7K3THH0"/>
<sequence length="217" mass="23471">MTFAGNPSPVRPPRVVCIGDSITFGDTGLGYIAPRPWPLIAGERLGAEFVNCGHCGASTADYRSLPEWTRARAALPGASLVTVMLGTNDIDGGHSRDEAALRRVIERYESIVSDVRELAGPNVPVAVLTIAQFALDEPIFSRFTYGELVVMNHAVDRFNALLRDAAASHGWHVVEMAGVIDGRRDLYGNTIHPNDRGYEVMADAVTPRFARLLGGRA</sequence>
<dbReference type="CDD" id="cd00229">
    <property type="entry name" value="SGNH_hydrolase"/>
    <property type="match status" value="1"/>
</dbReference>
<dbReference type="InterPro" id="IPR036514">
    <property type="entry name" value="SGNH_hydro_sf"/>
</dbReference>
<dbReference type="InterPro" id="IPR051532">
    <property type="entry name" value="Ester_Hydrolysis_Enzymes"/>
</dbReference>
<name>A0A7K3THH0_9BIFI</name>
<evidence type="ECO:0000259" key="1">
    <source>
        <dbReference type="Pfam" id="PF13472"/>
    </source>
</evidence>
<dbReference type="InterPro" id="IPR013830">
    <property type="entry name" value="SGNH_hydro"/>
</dbReference>
<evidence type="ECO:0000313" key="2">
    <source>
        <dbReference type="EMBL" id="NEG78547.1"/>
    </source>
</evidence>
<dbReference type="EMBL" id="WHZY01000007">
    <property type="protein sequence ID" value="NEG78547.1"/>
    <property type="molecule type" value="Genomic_DNA"/>
</dbReference>
<feature type="domain" description="SGNH hydrolase-type esterase" evidence="1">
    <location>
        <begin position="17"/>
        <end position="200"/>
    </location>
</feature>
<dbReference type="SUPFAM" id="SSF52266">
    <property type="entry name" value="SGNH hydrolase"/>
    <property type="match status" value="1"/>
</dbReference>
<reference evidence="2 3" key="1">
    <citation type="submission" date="2019-10" db="EMBL/GenBank/DDBJ databases">
        <title>Bifidobacterium from non-human primates.</title>
        <authorList>
            <person name="Modesto M."/>
        </authorList>
    </citation>
    <scope>NUCLEOTIDE SEQUENCE [LARGE SCALE GENOMIC DNA]</scope>
    <source>
        <strain evidence="2 3">TREC</strain>
    </source>
</reference>
<dbReference type="OrthoDB" id="9786188at2"/>
<gene>
    <name evidence="2" type="ORF">GFD22_06110</name>
</gene>
<dbReference type="Pfam" id="PF13472">
    <property type="entry name" value="Lipase_GDSL_2"/>
    <property type="match status" value="1"/>
</dbReference>
<dbReference type="RefSeq" id="WP_152350206.1">
    <property type="nucleotide sequence ID" value="NZ_WBSN01000006.1"/>
</dbReference>
<accession>A0A7K3THH0</accession>
<proteinExistence type="predicted"/>
<keyword evidence="3" id="KW-1185">Reference proteome</keyword>
<dbReference type="Proteomes" id="UP000469763">
    <property type="component" value="Unassembled WGS sequence"/>
</dbReference>
<organism evidence="2 3">
    <name type="scientific">Bifidobacterium avesanii</name>
    <dbReference type="NCBI Taxonomy" id="1798157"/>
    <lineage>
        <taxon>Bacteria</taxon>
        <taxon>Bacillati</taxon>
        <taxon>Actinomycetota</taxon>
        <taxon>Actinomycetes</taxon>
        <taxon>Bifidobacteriales</taxon>
        <taxon>Bifidobacteriaceae</taxon>
        <taxon>Bifidobacterium</taxon>
    </lineage>
</organism>